<organism evidence="1 2">
    <name type="scientific">Actinomadura algeriensis</name>
    <dbReference type="NCBI Taxonomy" id="1679523"/>
    <lineage>
        <taxon>Bacteria</taxon>
        <taxon>Bacillati</taxon>
        <taxon>Actinomycetota</taxon>
        <taxon>Actinomycetes</taxon>
        <taxon>Streptosporangiales</taxon>
        <taxon>Thermomonosporaceae</taxon>
        <taxon>Actinomadura</taxon>
    </lineage>
</organism>
<reference evidence="1 2" key="1">
    <citation type="submission" date="2020-10" db="EMBL/GenBank/DDBJ databases">
        <title>Sequencing the genomes of 1000 actinobacteria strains.</title>
        <authorList>
            <person name="Klenk H.-P."/>
        </authorList>
    </citation>
    <scope>NUCLEOTIDE SEQUENCE [LARGE SCALE GENOMIC DNA]</scope>
    <source>
        <strain evidence="1 2">DSM 46744</strain>
    </source>
</reference>
<dbReference type="Proteomes" id="UP000627838">
    <property type="component" value="Unassembled WGS sequence"/>
</dbReference>
<accession>A0ABR9JS68</accession>
<keyword evidence="2" id="KW-1185">Reference proteome</keyword>
<dbReference type="EMBL" id="JADBDZ010000001">
    <property type="protein sequence ID" value="MBE1533264.1"/>
    <property type="molecule type" value="Genomic_DNA"/>
</dbReference>
<evidence type="ECO:0000313" key="1">
    <source>
        <dbReference type="EMBL" id="MBE1533264.1"/>
    </source>
</evidence>
<comment type="caution">
    <text evidence="1">The sequence shown here is derived from an EMBL/GenBank/DDBJ whole genome shotgun (WGS) entry which is preliminary data.</text>
</comment>
<sequence>MAAIVVVAAGWATESMLVCRAALPTVRFP</sequence>
<gene>
    <name evidence="1" type="ORF">H4W34_003097</name>
</gene>
<protein>
    <submittedName>
        <fullName evidence="1">Uncharacterized protein</fullName>
    </submittedName>
</protein>
<name>A0ABR9JS68_9ACTN</name>
<evidence type="ECO:0000313" key="2">
    <source>
        <dbReference type="Proteomes" id="UP000627838"/>
    </source>
</evidence>
<proteinExistence type="predicted"/>